<dbReference type="PANTHER" id="PTHR13568:SF9">
    <property type="entry name" value="TRANSMEMBRANE PROTEIN 203"/>
    <property type="match status" value="1"/>
</dbReference>
<feature type="transmembrane region" description="Helical" evidence="1">
    <location>
        <begin position="25"/>
        <end position="47"/>
    </location>
</feature>
<evidence type="ECO:0000313" key="3">
    <source>
        <dbReference type="Proteomes" id="UP001149090"/>
    </source>
</evidence>
<dbReference type="PANTHER" id="PTHR13568">
    <property type="entry name" value="FAM11A, B PROTEIN"/>
    <property type="match status" value="1"/>
</dbReference>
<evidence type="ECO:0000256" key="1">
    <source>
        <dbReference type="SAM" id="Phobius"/>
    </source>
</evidence>
<accession>A0A9Q0LSQ4</accession>
<reference evidence="2" key="1">
    <citation type="submission" date="2022-10" db="EMBL/GenBank/DDBJ databases">
        <title>Novel sulphate-reducing endosymbionts in the free-living metamonad Anaeramoeba.</title>
        <authorList>
            <person name="Jerlstrom-Hultqvist J."/>
            <person name="Cepicka I."/>
            <person name="Gallot-Lavallee L."/>
            <person name="Salas-Leiva D."/>
            <person name="Curtis B.A."/>
            <person name="Zahonova K."/>
            <person name="Pipaliya S."/>
            <person name="Dacks J."/>
            <person name="Roger A.J."/>
        </authorList>
    </citation>
    <scope>NUCLEOTIDE SEQUENCE</scope>
    <source>
        <strain evidence="2">BMAN</strain>
    </source>
</reference>
<feature type="transmembrane region" description="Helical" evidence="1">
    <location>
        <begin position="91"/>
        <end position="111"/>
    </location>
</feature>
<feature type="transmembrane region" description="Helical" evidence="1">
    <location>
        <begin position="123"/>
        <end position="144"/>
    </location>
</feature>
<feature type="transmembrane region" description="Helical" evidence="1">
    <location>
        <begin position="164"/>
        <end position="184"/>
    </location>
</feature>
<evidence type="ECO:0000313" key="2">
    <source>
        <dbReference type="EMBL" id="KAJ5078303.1"/>
    </source>
</evidence>
<name>A0A9Q0LSQ4_ANAIG</name>
<dbReference type="EMBL" id="JAPDFW010000054">
    <property type="protein sequence ID" value="KAJ5078303.1"/>
    <property type="molecule type" value="Genomic_DNA"/>
</dbReference>
<sequence>MKTAYKILNTPFVYHPSKTDRLKTFLFSNFAMAFAFLCIFPLPLLLASLRSSEIIKCSWIVVIIPFSLFIIYIALLGFVEKEVKSVEFPENILLQGYYINSIPFILFLILISLRGDGKIKTNILVLSIPLFLVCVHFVTCYIIWAVLEIKRISSFMFFFNDTIIHASPGFATLCFSVFFILLSLKIDNSVSLSWGSVLSPLFIVHGFYVVLLIVSLILRPFFRNFFSSEAIFSCFIFTFFSLFFLVSDLLVFGKLEGESGLNWGFVFFPPLIITGILGLLGIVLSFR</sequence>
<dbReference type="Proteomes" id="UP001149090">
    <property type="component" value="Unassembled WGS sequence"/>
</dbReference>
<feature type="transmembrane region" description="Helical" evidence="1">
    <location>
        <begin position="263"/>
        <end position="286"/>
    </location>
</feature>
<feature type="transmembrane region" description="Helical" evidence="1">
    <location>
        <begin position="230"/>
        <end position="251"/>
    </location>
</feature>
<proteinExistence type="predicted"/>
<keyword evidence="1" id="KW-0472">Membrane</keyword>
<feature type="transmembrane region" description="Helical" evidence="1">
    <location>
        <begin position="196"/>
        <end position="218"/>
    </location>
</feature>
<dbReference type="InterPro" id="IPR019396">
    <property type="entry name" value="TM_Fragile-X-F-assoc"/>
</dbReference>
<protein>
    <submittedName>
        <fullName evidence="2">Fam11a b protein</fullName>
    </submittedName>
</protein>
<keyword evidence="3" id="KW-1185">Reference proteome</keyword>
<comment type="caution">
    <text evidence="2">The sequence shown here is derived from an EMBL/GenBank/DDBJ whole genome shotgun (WGS) entry which is preliminary data.</text>
</comment>
<dbReference type="AlphaFoldDB" id="A0A9Q0LSQ4"/>
<feature type="transmembrane region" description="Helical" evidence="1">
    <location>
        <begin position="59"/>
        <end position="79"/>
    </location>
</feature>
<organism evidence="2 3">
    <name type="scientific">Anaeramoeba ignava</name>
    <name type="common">Anaerobic marine amoeba</name>
    <dbReference type="NCBI Taxonomy" id="1746090"/>
    <lineage>
        <taxon>Eukaryota</taxon>
        <taxon>Metamonada</taxon>
        <taxon>Anaeramoebidae</taxon>
        <taxon>Anaeramoeba</taxon>
    </lineage>
</organism>
<keyword evidence="1" id="KW-0812">Transmembrane</keyword>
<keyword evidence="1" id="KW-1133">Transmembrane helix</keyword>
<gene>
    <name evidence="2" type="ORF">M0811_05091</name>
</gene>